<dbReference type="Gene3D" id="1.10.8.600">
    <property type="entry name" value="Phage phi29 replication organiser protein p16.7-like"/>
    <property type="match status" value="1"/>
</dbReference>
<dbReference type="OrthoDB" id="15728at10239"/>
<keyword evidence="2" id="KW-0472">Membrane</keyword>
<dbReference type="RefSeq" id="YP_009292390.1">
    <property type="nucleotide sequence ID" value="NC_031121.1"/>
</dbReference>
<dbReference type="KEGG" id="vg:29068904"/>
<reference evidence="3 4" key="1">
    <citation type="submission" date="2016-05" db="EMBL/GenBank/DDBJ databases">
        <authorList>
            <person name="Lavstsen T."/>
            <person name="Jespersen J.S."/>
        </authorList>
    </citation>
    <scope>NUCLEOTIDE SEQUENCE [LARGE SCALE GENOMIC DNA]</scope>
</reference>
<evidence type="ECO:0000256" key="2">
    <source>
        <dbReference type="SAM" id="Phobius"/>
    </source>
</evidence>
<keyword evidence="1" id="KW-0175">Coiled coil</keyword>
<evidence type="ECO:0000256" key="1">
    <source>
        <dbReference type="SAM" id="Coils"/>
    </source>
</evidence>
<name>A0A1B1PAG8_9CAUD</name>
<evidence type="ECO:0000313" key="3">
    <source>
        <dbReference type="EMBL" id="ANT41153.1"/>
    </source>
</evidence>
<gene>
    <name evidence="3" type="ORF">AURORA_39</name>
</gene>
<dbReference type="GO" id="GO:0039693">
    <property type="term" value="P:viral DNA genome replication"/>
    <property type="evidence" value="ECO:0007669"/>
    <property type="project" value="InterPro"/>
</dbReference>
<keyword evidence="2" id="KW-0812">Transmembrane</keyword>
<protein>
    <submittedName>
        <fullName evidence="3">DNA binding protein</fullName>
    </submittedName>
</protein>
<dbReference type="SUPFAM" id="SSF140713">
    <property type="entry name" value="Phage replication organizer domain"/>
    <property type="match status" value="1"/>
</dbReference>
<dbReference type="EMBL" id="KX349899">
    <property type="protein sequence ID" value="ANT41153.1"/>
    <property type="molecule type" value="Genomic_DNA"/>
</dbReference>
<dbReference type="InterPro" id="IPR037211">
    <property type="entry name" value="Phage_DNA_replic_GP16.7_sf"/>
</dbReference>
<organism evidence="3 4">
    <name type="scientific">Bacillus phage Aurora</name>
    <dbReference type="NCBI Taxonomy" id="1874000"/>
    <lineage>
        <taxon>Viruses</taxon>
        <taxon>Duplodnaviria</taxon>
        <taxon>Heunggongvirae</taxon>
        <taxon>Uroviricota</taxon>
        <taxon>Caudoviricetes</taxon>
        <taxon>Salasmaviridae</taxon>
        <taxon>Northropvirinae</taxon>
        <taxon>Claudivirus</taxon>
        <taxon>Claudivirus aurora</taxon>
    </lineage>
</organism>
<dbReference type="InterPro" id="IPR009595">
    <property type="entry name" value="Phage_DNA_replic_GP16.7"/>
</dbReference>
<feature type="transmembrane region" description="Helical" evidence="2">
    <location>
        <begin position="6"/>
        <end position="24"/>
    </location>
</feature>
<keyword evidence="2" id="KW-1133">Transmembrane helix</keyword>
<accession>A0A1B1PAG8</accession>
<feature type="coiled-coil region" evidence="1">
    <location>
        <begin position="41"/>
        <end position="71"/>
    </location>
</feature>
<sequence>MSIYTMGIVVLTFIAIVGMILGSVKETSNNVKATTSQVMQMNELSDKKEELKELKKLIKIKQQELENLVYATEQAKRRTVTNLTVEQEEAIDKYESMGIRLPIDIIEELSYSNNVTYNSAMSFIEAQRKVWKAQFSITMTKGMM</sequence>
<dbReference type="Proteomes" id="UP000201440">
    <property type="component" value="Segment"/>
</dbReference>
<proteinExistence type="predicted"/>
<keyword evidence="4" id="KW-1185">Reference proteome</keyword>
<dbReference type="Pfam" id="PF06720">
    <property type="entry name" value="Phi-29_GP16_7"/>
    <property type="match status" value="1"/>
</dbReference>
<dbReference type="GeneID" id="29068904"/>
<evidence type="ECO:0000313" key="4">
    <source>
        <dbReference type="Proteomes" id="UP000201440"/>
    </source>
</evidence>